<dbReference type="EMBL" id="SUTE01000031">
    <property type="protein sequence ID" value="MBE6504870.1"/>
    <property type="molecule type" value="Genomic_DNA"/>
</dbReference>
<dbReference type="PANTHER" id="PTHR36565:SF1">
    <property type="entry name" value="UPF0332 PROTEIN TM_1000"/>
    <property type="match status" value="1"/>
</dbReference>
<feature type="domain" description="HEPN" evidence="2">
    <location>
        <begin position="22"/>
        <end position="131"/>
    </location>
</feature>
<dbReference type="PANTHER" id="PTHR36565">
    <property type="entry name" value="UPF0332 PROTEIN TM_1000"/>
    <property type="match status" value="1"/>
</dbReference>
<evidence type="ECO:0000256" key="1">
    <source>
        <dbReference type="ARBA" id="ARBA00038248"/>
    </source>
</evidence>
<dbReference type="InterPro" id="IPR052226">
    <property type="entry name" value="UPF0332_toxin"/>
</dbReference>
<reference evidence="3" key="1">
    <citation type="submission" date="2019-04" db="EMBL/GenBank/DDBJ databases">
        <title>Evolution of Biomass-Degrading Anaerobic Consortia Revealed by Metagenomics.</title>
        <authorList>
            <person name="Peng X."/>
        </authorList>
    </citation>
    <scope>NUCLEOTIDE SEQUENCE</scope>
    <source>
        <strain evidence="3">SIG12</strain>
    </source>
</reference>
<name>A0A8T3VJM9_9EURY</name>
<evidence type="ECO:0000313" key="3">
    <source>
        <dbReference type="EMBL" id="MBE6504870.1"/>
    </source>
</evidence>
<evidence type="ECO:0000313" key="4">
    <source>
        <dbReference type="Proteomes" id="UP000762703"/>
    </source>
</evidence>
<gene>
    <name evidence="3" type="ORF">E7Z73_03860</name>
</gene>
<dbReference type="InterPro" id="IPR007842">
    <property type="entry name" value="HEPN_dom"/>
</dbReference>
<organism evidence="3 4">
    <name type="scientific">Methanobrevibacter millerae</name>
    <dbReference type="NCBI Taxonomy" id="230361"/>
    <lineage>
        <taxon>Archaea</taxon>
        <taxon>Methanobacteriati</taxon>
        <taxon>Methanobacteriota</taxon>
        <taxon>Methanomada group</taxon>
        <taxon>Methanobacteria</taxon>
        <taxon>Methanobacteriales</taxon>
        <taxon>Methanobacteriaceae</taxon>
        <taxon>Methanobrevibacter</taxon>
    </lineage>
</organism>
<sequence length="133" mass="15590">MKVWFLLDNEQYKKIDAELSLARYELKSAKILLDAGQYRDSITHSYYAMYSASKALLLTKDYAVKTHEGLVRVFGREFIRDGDFDSEIFGYLTDARAMRRDTSYDSLAVFYNEDAEEKFNNAEEFITEVEKFL</sequence>
<dbReference type="SUPFAM" id="SSF81593">
    <property type="entry name" value="Nucleotidyltransferase substrate binding subunit/domain"/>
    <property type="match status" value="1"/>
</dbReference>
<comment type="caution">
    <text evidence="3">The sequence shown here is derived from an EMBL/GenBank/DDBJ whole genome shotgun (WGS) entry which is preliminary data.</text>
</comment>
<dbReference type="Gene3D" id="1.20.120.330">
    <property type="entry name" value="Nucleotidyltransferases domain 2"/>
    <property type="match status" value="1"/>
</dbReference>
<evidence type="ECO:0000259" key="2">
    <source>
        <dbReference type="Pfam" id="PF05168"/>
    </source>
</evidence>
<proteinExistence type="inferred from homology"/>
<accession>A0A8T3VJM9</accession>
<dbReference type="Proteomes" id="UP000762703">
    <property type="component" value="Unassembled WGS sequence"/>
</dbReference>
<dbReference type="Pfam" id="PF05168">
    <property type="entry name" value="HEPN"/>
    <property type="match status" value="1"/>
</dbReference>
<comment type="similarity">
    <text evidence="1">Belongs to the UPF0332 family.</text>
</comment>
<dbReference type="AlphaFoldDB" id="A0A8T3VJM9"/>
<protein>
    <submittedName>
        <fullName evidence="3">HEPN domain-containing protein</fullName>
    </submittedName>
</protein>